<sequence>MRKTGKGFKVLLLIFLTIILCGNFKYVMAVENAVKIAFVGVDHSPLIAGDSESFYLTAMGAKRVKYRVFLIDANMNKKIEITSGYTESLDASKPYMVTPSEKFKLGKYKLIIWVKEEKSVKNYDSEYIASLNCVNRDDNNRVYSAGDVDISKDVYTVGEKVTINGIKNISGMKGPYTYKLHVYDTETNEWILDNKGFRNNLEWVPTKPGTYVLVVWDMSYNSTLWKTMIKSPESKLYEGWKLKVITVKDTEKSVQVSFVGVGHSPLVAGEKEKFYITSKYAKKVQYRAWIYSDNTKTSEDITNGYTPLVDADKPYEISPDKKFWVGKYRLVVRVREEKSLKEYDNYYVSYLNCVEKNDSNRVYTINDMDIEKSTFKVGEKVTVGGIKDISGMAGPYTYKLHILNTTTGKWTLDSKEYRGKTEWIPTEPGTYVLDLWTMSSNSTLWQVMKSDPSRKLYEGWKLKVIKVVPENDDGNEVEPARPYTVVNEFKELYAAIENKYDVIINDAKVAAVYDKAKDIVNNITNNNMSDLEKELAIHQYVVKNTAYDYENYKNGTLTKDSYTAYGTLIIGKAVCQGYADTMKLLLNLAGIEAKVLEVDAYAKKEPHAWNLVKIDGEYYHLDATLDDPVPDEGDKVAYTYFNLSDEKISKDHEWVRKNYPISVNEKFQYLQSMKHAVIDGTWIYFTNPLNEDKLYKMSLDGKIQAKLVDSVSWFEAVDEQWIYYSNYSNGGFLYKIRKDALGNTKLNNEWTVDIEVQGDWILYKNGKDNKNYKIRKDGSERQLVN</sequence>
<keyword evidence="3" id="KW-1185">Reference proteome</keyword>
<dbReference type="RefSeq" id="WP_124996859.1">
    <property type="nucleotide sequence ID" value="NZ_BHYK01000001.1"/>
</dbReference>
<protein>
    <recommendedName>
        <fullName evidence="1">Transglutaminase-like domain-containing protein</fullName>
    </recommendedName>
</protein>
<proteinExistence type="predicted"/>
<accession>A0A401UFZ4</accession>
<dbReference type="Pfam" id="PF01841">
    <property type="entry name" value="Transglut_core"/>
    <property type="match status" value="1"/>
</dbReference>
<dbReference type="OrthoDB" id="9788327at2"/>
<dbReference type="PANTHER" id="PTHR46333:SF2">
    <property type="entry name" value="CYTOKINESIS PROTEIN 3"/>
    <property type="match status" value="1"/>
</dbReference>
<dbReference type="PANTHER" id="PTHR46333">
    <property type="entry name" value="CYTOKINESIS PROTEIN 3"/>
    <property type="match status" value="1"/>
</dbReference>
<dbReference type="EMBL" id="BHYK01000001">
    <property type="protein sequence ID" value="GCD08409.1"/>
    <property type="molecule type" value="Genomic_DNA"/>
</dbReference>
<evidence type="ECO:0000259" key="1">
    <source>
        <dbReference type="SMART" id="SM00460"/>
    </source>
</evidence>
<dbReference type="Pfam" id="PF16472">
    <property type="entry name" value="DUF5050"/>
    <property type="match status" value="1"/>
</dbReference>
<dbReference type="Gene3D" id="3.10.620.30">
    <property type="match status" value="1"/>
</dbReference>
<dbReference type="SUPFAM" id="SSF54001">
    <property type="entry name" value="Cysteine proteinases"/>
    <property type="match status" value="1"/>
</dbReference>
<organism evidence="2 3">
    <name type="scientific">Clostridium tagluense</name>
    <dbReference type="NCBI Taxonomy" id="360422"/>
    <lineage>
        <taxon>Bacteria</taxon>
        <taxon>Bacillati</taxon>
        <taxon>Bacillota</taxon>
        <taxon>Clostridia</taxon>
        <taxon>Eubacteriales</taxon>
        <taxon>Clostridiaceae</taxon>
        <taxon>Clostridium</taxon>
    </lineage>
</organism>
<evidence type="ECO:0000313" key="2">
    <source>
        <dbReference type="EMBL" id="GCD08409.1"/>
    </source>
</evidence>
<dbReference type="AlphaFoldDB" id="A0A401UFZ4"/>
<name>A0A401UFZ4_9CLOT</name>
<dbReference type="InterPro" id="IPR052557">
    <property type="entry name" value="CAP/Cytokinesis_protein"/>
</dbReference>
<dbReference type="SMART" id="SM00460">
    <property type="entry name" value="TGc"/>
    <property type="match status" value="1"/>
</dbReference>
<gene>
    <name evidence="2" type="ORF">Ctaglu_00320</name>
</gene>
<dbReference type="GO" id="GO:0005737">
    <property type="term" value="C:cytoplasm"/>
    <property type="evidence" value="ECO:0007669"/>
    <property type="project" value="TreeGrafter"/>
</dbReference>
<evidence type="ECO:0000313" key="3">
    <source>
        <dbReference type="Proteomes" id="UP000287872"/>
    </source>
</evidence>
<dbReference type="Proteomes" id="UP000287872">
    <property type="component" value="Unassembled WGS sequence"/>
</dbReference>
<comment type="caution">
    <text evidence="2">The sequence shown here is derived from an EMBL/GenBank/DDBJ whole genome shotgun (WGS) entry which is preliminary data.</text>
</comment>
<dbReference type="InterPro" id="IPR038765">
    <property type="entry name" value="Papain-like_cys_pep_sf"/>
</dbReference>
<feature type="domain" description="Transglutaminase-like" evidence="1">
    <location>
        <begin position="567"/>
        <end position="625"/>
    </location>
</feature>
<dbReference type="InterPro" id="IPR032485">
    <property type="entry name" value="LRP1-like_beta_prop"/>
</dbReference>
<reference evidence="2 3" key="1">
    <citation type="submission" date="2018-11" db="EMBL/GenBank/DDBJ databases">
        <title>Genome sequencing and assembly of Clostridium tagluense strain A121.</title>
        <authorList>
            <person name="Murakami T."/>
            <person name="Segawa T."/>
            <person name="Shcherbakova V.A."/>
            <person name="Mori H."/>
            <person name="Yoshimura Y."/>
        </authorList>
    </citation>
    <scope>NUCLEOTIDE SEQUENCE [LARGE SCALE GENOMIC DNA]</scope>
    <source>
        <strain evidence="2 3">A121</strain>
    </source>
</reference>
<dbReference type="InterPro" id="IPR002931">
    <property type="entry name" value="Transglutaminase-like"/>
</dbReference>